<evidence type="ECO:0000313" key="6">
    <source>
        <dbReference type="Proteomes" id="UP000436088"/>
    </source>
</evidence>
<reference evidence="5" key="1">
    <citation type="submission" date="2019-09" db="EMBL/GenBank/DDBJ databases">
        <title>Draft genome information of white flower Hibiscus syriacus.</title>
        <authorList>
            <person name="Kim Y.-M."/>
        </authorList>
    </citation>
    <scope>NUCLEOTIDE SEQUENCE [LARGE SCALE GENOMIC DNA]</scope>
    <source>
        <strain evidence="5">YM2019G1</strain>
    </source>
</reference>
<feature type="region of interest" description="Disordered" evidence="1">
    <location>
        <begin position="126"/>
        <end position="154"/>
    </location>
</feature>
<dbReference type="Pfam" id="PF07727">
    <property type="entry name" value="RVT_2"/>
    <property type="match status" value="2"/>
</dbReference>
<dbReference type="InterPro" id="IPR025724">
    <property type="entry name" value="GAG-pre-integrase_dom"/>
</dbReference>
<dbReference type="Pfam" id="PF13976">
    <property type="entry name" value="gag_pre-integrs"/>
    <property type="match status" value="1"/>
</dbReference>
<evidence type="ECO:0000259" key="4">
    <source>
        <dbReference type="Pfam" id="PF25597"/>
    </source>
</evidence>
<accession>A0A6A3B489</accession>
<feature type="domain" description="GAG-pre-integrase" evidence="3">
    <location>
        <begin position="182"/>
        <end position="236"/>
    </location>
</feature>
<dbReference type="Pfam" id="PF25597">
    <property type="entry name" value="SH3_retrovirus"/>
    <property type="match status" value="1"/>
</dbReference>
<feature type="domain" description="Reverse transcriptase Ty1/copia-type" evidence="2">
    <location>
        <begin position="469"/>
        <end position="517"/>
    </location>
</feature>
<dbReference type="Proteomes" id="UP000436088">
    <property type="component" value="Unassembled WGS sequence"/>
</dbReference>
<feature type="domain" description="Retroviral polymerase SH3-like" evidence="4">
    <location>
        <begin position="370"/>
        <end position="401"/>
    </location>
</feature>
<proteinExistence type="predicted"/>
<evidence type="ECO:0000313" key="5">
    <source>
        <dbReference type="EMBL" id="KAE8711864.1"/>
    </source>
</evidence>
<name>A0A6A3B489_HIBSY</name>
<dbReference type="CDD" id="cd09272">
    <property type="entry name" value="RNase_HI_RT_Ty1"/>
    <property type="match status" value="1"/>
</dbReference>
<protein>
    <recommendedName>
        <fullName evidence="7">Reverse transcriptase Ty1/copia-type domain-containing protein</fullName>
    </recommendedName>
</protein>
<dbReference type="PANTHER" id="PTHR47723:SF19">
    <property type="entry name" value="POLYNUCLEOTIDYL TRANSFERASE, RIBONUCLEASE H-LIKE SUPERFAMILY PROTEIN"/>
    <property type="match status" value="1"/>
</dbReference>
<evidence type="ECO:0000259" key="3">
    <source>
        <dbReference type="Pfam" id="PF13976"/>
    </source>
</evidence>
<dbReference type="InterPro" id="IPR053151">
    <property type="entry name" value="RNase_H-like"/>
</dbReference>
<dbReference type="AlphaFoldDB" id="A0A6A3B489"/>
<dbReference type="InterPro" id="IPR013103">
    <property type="entry name" value="RVT_2"/>
</dbReference>
<evidence type="ECO:0000259" key="2">
    <source>
        <dbReference type="Pfam" id="PF07727"/>
    </source>
</evidence>
<organism evidence="5 6">
    <name type="scientific">Hibiscus syriacus</name>
    <name type="common">Rose of Sharon</name>
    <dbReference type="NCBI Taxonomy" id="106335"/>
    <lineage>
        <taxon>Eukaryota</taxon>
        <taxon>Viridiplantae</taxon>
        <taxon>Streptophyta</taxon>
        <taxon>Embryophyta</taxon>
        <taxon>Tracheophyta</taxon>
        <taxon>Spermatophyta</taxon>
        <taxon>Magnoliopsida</taxon>
        <taxon>eudicotyledons</taxon>
        <taxon>Gunneridae</taxon>
        <taxon>Pentapetalae</taxon>
        <taxon>rosids</taxon>
        <taxon>malvids</taxon>
        <taxon>Malvales</taxon>
        <taxon>Malvaceae</taxon>
        <taxon>Malvoideae</taxon>
        <taxon>Hibiscus</taxon>
    </lineage>
</organism>
<gene>
    <name evidence="5" type="ORF">F3Y22_tig00110271pilonHSYRG00204</name>
</gene>
<dbReference type="PANTHER" id="PTHR47723">
    <property type="entry name" value="OS05G0353850 PROTEIN"/>
    <property type="match status" value="1"/>
</dbReference>
<comment type="caution">
    <text evidence="5">The sequence shown here is derived from an EMBL/GenBank/DDBJ whole genome shotgun (WGS) entry which is preliminary data.</text>
</comment>
<dbReference type="InterPro" id="IPR057670">
    <property type="entry name" value="SH3_retrovirus"/>
</dbReference>
<evidence type="ECO:0008006" key="7">
    <source>
        <dbReference type="Google" id="ProtNLM"/>
    </source>
</evidence>
<dbReference type="EMBL" id="VEPZ02000906">
    <property type="protein sequence ID" value="KAE8711864.1"/>
    <property type="molecule type" value="Genomic_DNA"/>
</dbReference>
<evidence type="ECO:0000256" key="1">
    <source>
        <dbReference type="SAM" id="MobiDB-lite"/>
    </source>
</evidence>
<feature type="domain" description="Reverse transcriptase Ty1/copia-type" evidence="2">
    <location>
        <begin position="519"/>
        <end position="584"/>
    </location>
</feature>
<sequence length="686" mass="78156">MSTSRNDFLHLSINWASLYDNLITPVVDYFSTASPITWHKPPPGWIALNSDGAVSTSSSIGSIGGLLRDDQGNWLGGFTKPHGITKFSQAELLLKREQERVELLLQSLPDSYDQIIINLTNSNVTSLPDSKSAQEKGRKTSKFATSRSVDNDEREINRTWPKQQSQTCGALVVMKGEKISKNLYMLKGETLLEEEASVASYSSDSTMLWHQKLGHMSEQGMKVLMEQNLLPGLTKEMLVYPIKKKSDVFSTFKNFKAHVELDLEIRSSISEYIMEENTQVKNLITFLGKNASKDSSQWRTLLKKWSGRADEQNLVRKNKSNIESCMPRKIVSGRSSQYHCSLVNRTPSTTIKLKTPMEMWTVGSKIQDADGVRGYRLWDPTARKVIISRDAIFVEDKLQRKEEMIALKSQGLHKYMWKMSLNKEILLKQNQHMMNMNQRVLKLNNSSIRSYASLWIMEMQEEIEALHKNNTWDLVPLPYERKPIGNKWVFKIKRNGDDQVERYRARLVVKGYAQKEGPNKDHIEELKAQLAKEFEMNDLVSAKKILGMQIHRNKSNRKIWLSQKNYLKKILSIFNMQDCKSISTTLPINFKLSSSMSPSSKEERMWMFSTVCISSGKFNVRYDMHKTRHCTRSGSGDLDKSKSTTGYVFKVAGGVVSCVSKLQSVVATSTTEAEYVAATQASKEAI</sequence>
<keyword evidence="6" id="KW-1185">Reference proteome</keyword>